<keyword evidence="1" id="KW-1133">Transmembrane helix</keyword>
<dbReference type="RefSeq" id="WP_184484305.1">
    <property type="nucleotide sequence ID" value="NZ_JACHIV010000001.1"/>
</dbReference>
<dbReference type="Proteomes" id="UP000580474">
    <property type="component" value="Unassembled WGS sequence"/>
</dbReference>
<accession>A0A840NU05</accession>
<evidence type="ECO:0000313" key="3">
    <source>
        <dbReference type="Proteomes" id="UP000580474"/>
    </source>
</evidence>
<protein>
    <recommendedName>
        <fullName evidence="4">DUF4149 domain-containing protein</fullName>
    </recommendedName>
</protein>
<proteinExistence type="predicted"/>
<evidence type="ECO:0008006" key="4">
    <source>
        <dbReference type="Google" id="ProtNLM"/>
    </source>
</evidence>
<comment type="caution">
    <text evidence="2">The sequence shown here is derived from an EMBL/GenBank/DDBJ whole genome shotgun (WGS) entry which is preliminary data.</text>
</comment>
<gene>
    <name evidence="2" type="ORF">BJ969_005837</name>
</gene>
<feature type="transmembrane region" description="Helical" evidence="1">
    <location>
        <begin position="51"/>
        <end position="69"/>
    </location>
</feature>
<dbReference type="AlphaFoldDB" id="A0A840NU05"/>
<keyword evidence="3" id="KW-1185">Reference proteome</keyword>
<reference evidence="2 3" key="1">
    <citation type="submission" date="2020-08" db="EMBL/GenBank/DDBJ databases">
        <title>Sequencing the genomes of 1000 actinobacteria strains.</title>
        <authorList>
            <person name="Klenk H.-P."/>
        </authorList>
    </citation>
    <scope>NUCLEOTIDE SEQUENCE [LARGE SCALE GENOMIC DNA]</scope>
    <source>
        <strain evidence="2 3">DSM 45582</strain>
    </source>
</reference>
<keyword evidence="1" id="KW-0472">Membrane</keyword>
<organism evidence="2 3">
    <name type="scientific">Saccharopolyspora gloriosae</name>
    <dbReference type="NCBI Taxonomy" id="455344"/>
    <lineage>
        <taxon>Bacteria</taxon>
        <taxon>Bacillati</taxon>
        <taxon>Actinomycetota</taxon>
        <taxon>Actinomycetes</taxon>
        <taxon>Pseudonocardiales</taxon>
        <taxon>Pseudonocardiaceae</taxon>
        <taxon>Saccharopolyspora</taxon>
    </lineage>
</organism>
<feature type="transmembrane region" description="Helical" evidence="1">
    <location>
        <begin position="121"/>
        <end position="144"/>
    </location>
</feature>
<evidence type="ECO:0000313" key="2">
    <source>
        <dbReference type="EMBL" id="MBB5072749.1"/>
    </source>
</evidence>
<name>A0A840NU05_9PSEU</name>
<sequence length="156" mass="15926">MASVAVVEVPAVPAVVRGSIGLWVCAVATGVAETVLQVLRAVAGELPADGIAGQLGVRAVVYAALLLLVLRLRRGEPGTRWAVAVLIGGIGTLSMVGGPLLEMAHGAPVAAAWVDGTGASAWTFASLRAFHLCAVLGALALLFSPAANELFRRRRP</sequence>
<feature type="transmembrane region" description="Helical" evidence="1">
    <location>
        <begin position="81"/>
        <end position="101"/>
    </location>
</feature>
<keyword evidence="1" id="KW-0812">Transmembrane</keyword>
<evidence type="ECO:0000256" key="1">
    <source>
        <dbReference type="SAM" id="Phobius"/>
    </source>
</evidence>
<dbReference type="EMBL" id="JACHIV010000001">
    <property type="protein sequence ID" value="MBB5072749.1"/>
    <property type="molecule type" value="Genomic_DNA"/>
</dbReference>
<feature type="transmembrane region" description="Helical" evidence="1">
    <location>
        <begin position="20"/>
        <end position="39"/>
    </location>
</feature>